<organism evidence="1 2">
    <name type="scientific">Romanomermis culicivorax</name>
    <name type="common">Nematode worm</name>
    <dbReference type="NCBI Taxonomy" id="13658"/>
    <lineage>
        <taxon>Eukaryota</taxon>
        <taxon>Metazoa</taxon>
        <taxon>Ecdysozoa</taxon>
        <taxon>Nematoda</taxon>
        <taxon>Enoplea</taxon>
        <taxon>Dorylaimia</taxon>
        <taxon>Mermithida</taxon>
        <taxon>Mermithoidea</taxon>
        <taxon>Mermithidae</taxon>
        <taxon>Romanomermis</taxon>
    </lineage>
</organism>
<evidence type="ECO:0000313" key="1">
    <source>
        <dbReference type="Proteomes" id="UP000887565"/>
    </source>
</evidence>
<evidence type="ECO:0000313" key="2">
    <source>
        <dbReference type="WBParaSite" id="nRc.2.0.1.t22786-RA"/>
    </source>
</evidence>
<accession>A0A915JAU3</accession>
<name>A0A915JAU3_ROMCU</name>
<dbReference type="WBParaSite" id="nRc.2.0.1.t22786-RA">
    <property type="protein sequence ID" value="nRc.2.0.1.t22786-RA"/>
    <property type="gene ID" value="nRc.2.0.1.g22786"/>
</dbReference>
<protein>
    <submittedName>
        <fullName evidence="2">Uncharacterized protein</fullName>
    </submittedName>
</protein>
<reference evidence="2" key="1">
    <citation type="submission" date="2022-11" db="UniProtKB">
        <authorList>
            <consortium name="WormBaseParasite"/>
        </authorList>
    </citation>
    <scope>IDENTIFICATION</scope>
</reference>
<keyword evidence="1" id="KW-1185">Reference proteome</keyword>
<sequence>MAMSKKLFGWDGLTVPVIKSDPFEMYSNFDFQLQYQFNKPTEFRARSLLQTSVLLANAYPDIGKWWKL</sequence>
<dbReference type="AlphaFoldDB" id="A0A915JAU3"/>
<proteinExistence type="predicted"/>
<dbReference type="Proteomes" id="UP000887565">
    <property type="component" value="Unplaced"/>
</dbReference>